<dbReference type="CDD" id="cd21037">
    <property type="entry name" value="MLKL_NTD"/>
    <property type="match status" value="1"/>
</dbReference>
<dbReference type="EMBL" id="KQ086107">
    <property type="protein sequence ID" value="KLO08081.1"/>
    <property type="molecule type" value="Genomic_DNA"/>
</dbReference>
<name>A0A0H2RTC9_9AGAM</name>
<reference evidence="2 3" key="1">
    <citation type="submission" date="2015-04" db="EMBL/GenBank/DDBJ databases">
        <title>Complete genome sequence of Schizopora paradoxa KUC8140, a cosmopolitan wood degrader in East Asia.</title>
        <authorList>
            <consortium name="DOE Joint Genome Institute"/>
            <person name="Min B."/>
            <person name="Park H."/>
            <person name="Jang Y."/>
            <person name="Kim J.-J."/>
            <person name="Kim K.H."/>
            <person name="Pangilinan J."/>
            <person name="Lipzen A."/>
            <person name="Riley R."/>
            <person name="Grigoriev I.V."/>
            <person name="Spatafora J.W."/>
            <person name="Choi I.-G."/>
        </authorList>
    </citation>
    <scope>NUCLEOTIDE SEQUENCE [LARGE SCALE GENOMIC DNA]</scope>
    <source>
        <strain evidence="2 3">KUC8140</strain>
    </source>
</reference>
<dbReference type="InterPro" id="IPR059179">
    <property type="entry name" value="MLKL-like_MCAfunc"/>
</dbReference>
<feature type="region of interest" description="Disordered" evidence="1">
    <location>
        <begin position="1"/>
        <end position="59"/>
    </location>
</feature>
<dbReference type="AlphaFoldDB" id="A0A0H2RTC9"/>
<dbReference type="InParanoid" id="A0A0H2RTC9"/>
<dbReference type="Proteomes" id="UP000053477">
    <property type="component" value="Unassembled WGS sequence"/>
</dbReference>
<accession>A0A0H2RTC9</accession>
<organism evidence="2 3">
    <name type="scientific">Schizopora paradoxa</name>
    <dbReference type="NCBI Taxonomy" id="27342"/>
    <lineage>
        <taxon>Eukaryota</taxon>
        <taxon>Fungi</taxon>
        <taxon>Dikarya</taxon>
        <taxon>Basidiomycota</taxon>
        <taxon>Agaricomycotina</taxon>
        <taxon>Agaricomycetes</taxon>
        <taxon>Hymenochaetales</taxon>
        <taxon>Schizoporaceae</taxon>
        <taxon>Schizopora</taxon>
    </lineage>
</organism>
<protein>
    <submittedName>
        <fullName evidence="2">Uncharacterized protein</fullName>
    </submittedName>
</protein>
<keyword evidence="3" id="KW-1185">Reference proteome</keyword>
<evidence type="ECO:0000256" key="1">
    <source>
        <dbReference type="SAM" id="MobiDB-lite"/>
    </source>
</evidence>
<sequence length="233" mass="26045">METGRANRSPILNHKRGSRALPKVHVVDSEQQFIEGRQDPPTDLTSSRPSEQVGNKDRGYSSTALNVAKVFLSLTESAAEAIPVVGSPIKAAIGGVLKIFELFDVKGKNKKQATRLIRKLKGLDMRLDWAKSSGLYSEMSPHLDELTKQLNGAHDALKDSYIKTNSIIRSSSVAEELSELEKEIDDFLSHYTSQNSSVFRHHGHRGRGYGARFVDNRIERRRKRPFTPLAISH</sequence>
<dbReference type="OrthoDB" id="2691771at2759"/>
<gene>
    <name evidence="2" type="ORF">SCHPADRAFT_622559</name>
</gene>
<evidence type="ECO:0000313" key="3">
    <source>
        <dbReference type="Proteomes" id="UP000053477"/>
    </source>
</evidence>
<evidence type="ECO:0000313" key="2">
    <source>
        <dbReference type="EMBL" id="KLO08081.1"/>
    </source>
</evidence>
<feature type="compositionally biased region" description="Polar residues" evidence="1">
    <location>
        <begin position="43"/>
        <end position="53"/>
    </location>
</feature>
<proteinExistence type="predicted"/>